<gene>
    <name evidence="1" type="ORF">XM47_16485</name>
</gene>
<protein>
    <submittedName>
        <fullName evidence="1">Uncharacterized protein</fullName>
    </submittedName>
</protein>
<dbReference type="AlphaFoldDB" id="A0A0J8GRR6"/>
<dbReference type="EMBL" id="LAZL01000034">
    <property type="protein sequence ID" value="KMT63994.1"/>
    <property type="molecule type" value="Genomic_DNA"/>
</dbReference>
<dbReference type="OrthoDB" id="5771089at2"/>
<sequence length="77" mass="8898">MTQKFERKINRDPNEWWDHLTMAQKFAANSLFQYGYHLAFIRDTDEGKLAVLMRGEQLAAISADGEVDTNPNVVLRN</sequence>
<accession>A0A0J8GRR6</accession>
<name>A0A0J8GRR6_9ALTE</name>
<dbReference type="Proteomes" id="UP000037600">
    <property type="component" value="Unassembled WGS sequence"/>
</dbReference>
<evidence type="ECO:0000313" key="2">
    <source>
        <dbReference type="Proteomes" id="UP000037600"/>
    </source>
</evidence>
<proteinExistence type="predicted"/>
<reference evidence="1 2" key="1">
    <citation type="submission" date="2015-04" db="EMBL/GenBank/DDBJ databases">
        <title>Draft Genome Sequence of the Novel Agar-Digesting Marine Bacterium Q1.</title>
        <authorList>
            <person name="Li Y."/>
            <person name="Li D."/>
            <person name="Chen G."/>
            <person name="Du Z."/>
        </authorList>
    </citation>
    <scope>NUCLEOTIDE SEQUENCE [LARGE SCALE GENOMIC DNA]</scope>
    <source>
        <strain evidence="1 2">Q1</strain>
    </source>
</reference>
<dbReference type="RefSeq" id="WP_048694997.1">
    <property type="nucleotide sequence ID" value="NZ_KQ130505.1"/>
</dbReference>
<comment type="caution">
    <text evidence="1">The sequence shown here is derived from an EMBL/GenBank/DDBJ whole genome shotgun (WGS) entry which is preliminary data.</text>
</comment>
<evidence type="ECO:0000313" key="1">
    <source>
        <dbReference type="EMBL" id="KMT63994.1"/>
    </source>
</evidence>
<keyword evidence="2" id="KW-1185">Reference proteome</keyword>
<organism evidence="1 2">
    <name type="scientific">Catenovulum maritimum</name>
    <dbReference type="NCBI Taxonomy" id="1513271"/>
    <lineage>
        <taxon>Bacteria</taxon>
        <taxon>Pseudomonadati</taxon>
        <taxon>Pseudomonadota</taxon>
        <taxon>Gammaproteobacteria</taxon>
        <taxon>Alteromonadales</taxon>
        <taxon>Alteromonadaceae</taxon>
        <taxon>Catenovulum</taxon>
    </lineage>
</organism>